<feature type="transmembrane region" description="Helical" evidence="19">
    <location>
        <begin position="41"/>
        <end position="64"/>
    </location>
</feature>
<evidence type="ECO:0000256" key="11">
    <source>
        <dbReference type="ARBA" id="ARBA00022842"/>
    </source>
</evidence>
<comment type="catalytic activity">
    <reaction evidence="17 19">
        <text>alpha-ribazole + adenosylcob(III)inamide-GDP = adenosylcob(III)alamin + GMP + H(+)</text>
        <dbReference type="Rhea" id="RHEA:16049"/>
        <dbReference type="ChEBI" id="CHEBI:10329"/>
        <dbReference type="ChEBI" id="CHEBI:15378"/>
        <dbReference type="ChEBI" id="CHEBI:18408"/>
        <dbReference type="ChEBI" id="CHEBI:58115"/>
        <dbReference type="ChEBI" id="CHEBI:60487"/>
        <dbReference type="EC" id="2.7.8.26"/>
    </reaction>
</comment>
<comment type="catalytic activity">
    <reaction evidence="18 19">
        <text>alpha-ribazole 5'-phosphate + adenosylcob(III)inamide-GDP = adenosylcob(III)alamin 5'-phosphate + GMP + H(+)</text>
        <dbReference type="Rhea" id="RHEA:23560"/>
        <dbReference type="ChEBI" id="CHEBI:15378"/>
        <dbReference type="ChEBI" id="CHEBI:57918"/>
        <dbReference type="ChEBI" id="CHEBI:58115"/>
        <dbReference type="ChEBI" id="CHEBI:60487"/>
        <dbReference type="ChEBI" id="CHEBI:60493"/>
        <dbReference type="EC" id="2.7.8.26"/>
    </reaction>
</comment>
<dbReference type="PANTHER" id="PTHR34148:SF1">
    <property type="entry name" value="ADENOSYLCOBINAMIDE-GDP RIBAZOLETRANSFERASE"/>
    <property type="match status" value="1"/>
</dbReference>
<feature type="transmembrane region" description="Helical" evidence="19">
    <location>
        <begin position="140"/>
        <end position="163"/>
    </location>
</feature>
<evidence type="ECO:0000256" key="4">
    <source>
        <dbReference type="ARBA" id="ARBA00010561"/>
    </source>
</evidence>
<evidence type="ECO:0000256" key="6">
    <source>
        <dbReference type="ARBA" id="ARBA00015850"/>
    </source>
</evidence>
<comment type="subcellular location">
    <subcellularLocation>
        <location evidence="2 19">Cell membrane</location>
        <topology evidence="2 19">Multi-pass membrane protein</topology>
    </subcellularLocation>
</comment>
<evidence type="ECO:0000256" key="13">
    <source>
        <dbReference type="ARBA" id="ARBA00023136"/>
    </source>
</evidence>
<gene>
    <name evidence="19" type="primary">cobS</name>
    <name evidence="20" type="ORF">DKW60_12760</name>
</gene>
<evidence type="ECO:0000256" key="3">
    <source>
        <dbReference type="ARBA" id="ARBA00004663"/>
    </source>
</evidence>
<dbReference type="InterPro" id="IPR003805">
    <property type="entry name" value="CobS"/>
</dbReference>
<comment type="similarity">
    <text evidence="4 19">Belongs to the CobS family.</text>
</comment>
<dbReference type="NCBIfam" id="NF001277">
    <property type="entry name" value="PRK00235.1-3"/>
    <property type="match status" value="1"/>
</dbReference>
<dbReference type="GO" id="GO:0005886">
    <property type="term" value="C:plasma membrane"/>
    <property type="evidence" value="ECO:0007669"/>
    <property type="project" value="UniProtKB-SubCell"/>
</dbReference>
<evidence type="ECO:0000256" key="9">
    <source>
        <dbReference type="ARBA" id="ARBA00022679"/>
    </source>
</evidence>
<comment type="pathway">
    <text evidence="3 19">Cofactor biosynthesis; adenosylcobalamin biosynthesis; adenosylcobalamin from cob(II)yrinate a,c-diamide: step 7/7.</text>
</comment>
<evidence type="ECO:0000256" key="15">
    <source>
        <dbReference type="ARBA" id="ARBA00032605"/>
    </source>
</evidence>
<keyword evidence="8 19" id="KW-0169">Cobalamin biosynthesis</keyword>
<comment type="cofactor">
    <cofactor evidence="1 19">
        <name>Mg(2+)</name>
        <dbReference type="ChEBI" id="CHEBI:18420"/>
    </cofactor>
</comment>
<evidence type="ECO:0000256" key="12">
    <source>
        <dbReference type="ARBA" id="ARBA00022989"/>
    </source>
</evidence>
<dbReference type="Proteomes" id="UP000245539">
    <property type="component" value="Unassembled WGS sequence"/>
</dbReference>
<dbReference type="UniPathway" id="UPA00148">
    <property type="reaction ID" value="UER00238"/>
</dbReference>
<organism evidence="20 21">
    <name type="scientific">Leucothrix pacifica</name>
    <dbReference type="NCBI Taxonomy" id="1247513"/>
    <lineage>
        <taxon>Bacteria</taxon>
        <taxon>Pseudomonadati</taxon>
        <taxon>Pseudomonadota</taxon>
        <taxon>Gammaproteobacteria</taxon>
        <taxon>Thiotrichales</taxon>
        <taxon>Thiotrichaceae</taxon>
        <taxon>Leucothrix</taxon>
    </lineage>
</organism>
<dbReference type="EC" id="2.7.8.26" evidence="5 19"/>
<dbReference type="GO" id="GO:0008818">
    <property type="term" value="F:cobalamin 5'-phosphate synthase activity"/>
    <property type="evidence" value="ECO:0007669"/>
    <property type="project" value="UniProtKB-UniRule"/>
</dbReference>
<evidence type="ECO:0000256" key="7">
    <source>
        <dbReference type="ARBA" id="ARBA00022475"/>
    </source>
</evidence>
<evidence type="ECO:0000256" key="19">
    <source>
        <dbReference type="HAMAP-Rule" id="MF_00719"/>
    </source>
</evidence>
<dbReference type="GO" id="GO:0009236">
    <property type="term" value="P:cobalamin biosynthetic process"/>
    <property type="evidence" value="ECO:0007669"/>
    <property type="project" value="UniProtKB-UniRule"/>
</dbReference>
<evidence type="ECO:0000256" key="14">
    <source>
        <dbReference type="ARBA" id="ARBA00025228"/>
    </source>
</evidence>
<evidence type="ECO:0000256" key="2">
    <source>
        <dbReference type="ARBA" id="ARBA00004651"/>
    </source>
</evidence>
<keyword evidence="12 19" id="KW-1133">Transmembrane helix</keyword>
<dbReference type="RefSeq" id="WP_109838038.1">
    <property type="nucleotide sequence ID" value="NZ_QGKM01000036.1"/>
</dbReference>
<dbReference type="Pfam" id="PF02654">
    <property type="entry name" value="CobS"/>
    <property type="match status" value="1"/>
</dbReference>
<comment type="function">
    <text evidence="14 19">Joins adenosylcobinamide-GDP and alpha-ribazole to generate adenosylcobalamin (Ado-cobalamin). Also synthesizes adenosylcobalamin 5'-phosphate from adenosylcobinamide-GDP and alpha-ribazole 5'-phosphate.</text>
</comment>
<evidence type="ECO:0000256" key="17">
    <source>
        <dbReference type="ARBA" id="ARBA00048623"/>
    </source>
</evidence>
<dbReference type="AlphaFoldDB" id="A0A317CDP7"/>
<evidence type="ECO:0000256" key="10">
    <source>
        <dbReference type="ARBA" id="ARBA00022692"/>
    </source>
</evidence>
<evidence type="ECO:0000313" key="21">
    <source>
        <dbReference type="Proteomes" id="UP000245539"/>
    </source>
</evidence>
<proteinExistence type="inferred from homology"/>
<keyword evidence="9 19" id="KW-0808">Transferase</keyword>
<dbReference type="NCBIfam" id="TIGR00317">
    <property type="entry name" value="cobS"/>
    <property type="match status" value="1"/>
</dbReference>
<evidence type="ECO:0000256" key="5">
    <source>
        <dbReference type="ARBA" id="ARBA00013200"/>
    </source>
</evidence>
<dbReference type="GO" id="GO:0051073">
    <property type="term" value="F:adenosylcobinamide-GDP ribazoletransferase activity"/>
    <property type="evidence" value="ECO:0007669"/>
    <property type="project" value="UniProtKB-UniRule"/>
</dbReference>
<keyword evidence="13 19" id="KW-0472">Membrane</keyword>
<comment type="caution">
    <text evidence="20">The sequence shown here is derived from an EMBL/GenBank/DDBJ whole genome shotgun (WGS) entry which is preliminary data.</text>
</comment>
<name>A0A317CDP7_9GAMM</name>
<evidence type="ECO:0000256" key="8">
    <source>
        <dbReference type="ARBA" id="ARBA00022573"/>
    </source>
</evidence>
<feature type="transmembrane region" description="Helical" evidence="19">
    <location>
        <begin position="114"/>
        <end position="133"/>
    </location>
</feature>
<keyword evidence="21" id="KW-1185">Reference proteome</keyword>
<dbReference type="HAMAP" id="MF_00719">
    <property type="entry name" value="CobS"/>
    <property type="match status" value="1"/>
</dbReference>
<protein>
    <recommendedName>
        <fullName evidence="6 19">Adenosylcobinamide-GDP ribazoletransferase</fullName>
        <ecNumber evidence="5 19">2.7.8.26</ecNumber>
    </recommendedName>
    <alternativeName>
        <fullName evidence="16 19">Cobalamin synthase</fullName>
    </alternativeName>
    <alternativeName>
        <fullName evidence="15 19">Cobalamin-5'-phosphate synthase</fullName>
    </alternativeName>
</protein>
<dbReference type="OrthoDB" id="9794626at2"/>
<evidence type="ECO:0000256" key="1">
    <source>
        <dbReference type="ARBA" id="ARBA00001946"/>
    </source>
</evidence>
<sequence>MNTLFRREKDYFFSGLSFYTRIPCPPSVAFSPESLNKSRKYLGLIGLLVGLFAATVYVASALVLPVSVSVLLSMIATVYLTGAFHEDGFADSCDGFGGGWEKAQILSIMKDSRVGSYGVVGLILLLGMKFIVLQSLAERSMVLLVFALLCAHSVSRLLASWIMQKYQYVSSLETSKSAEVASVRLSKREMLYSIAPAATVIVIAWQLNFVLAVFVAWGVAYAMGAYFYRKIAGYTGDCLGAVQQVCEVVFYLVVLAESIK</sequence>
<feature type="transmembrane region" description="Helical" evidence="19">
    <location>
        <begin position="194"/>
        <end position="220"/>
    </location>
</feature>
<accession>A0A317CDP7</accession>
<keyword evidence="11 19" id="KW-0460">Magnesium</keyword>
<evidence type="ECO:0000313" key="20">
    <source>
        <dbReference type="EMBL" id="PWQ96648.1"/>
    </source>
</evidence>
<keyword evidence="10 19" id="KW-0812">Transmembrane</keyword>
<evidence type="ECO:0000256" key="18">
    <source>
        <dbReference type="ARBA" id="ARBA00049504"/>
    </source>
</evidence>
<dbReference type="PANTHER" id="PTHR34148">
    <property type="entry name" value="ADENOSYLCOBINAMIDE-GDP RIBAZOLETRANSFERASE"/>
    <property type="match status" value="1"/>
</dbReference>
<dbReference type="EMBL" id="QGKM01000036">
    <property type="protein sequence ID" value="PWQ96648.1"/>
    <property type="molecule type" value="Genomic_DNA"/>
</dbReference>
<evidence type="ECO:0000256" key="16">
    <source>
        <dbReference type="ARBA" id="ARBA00032853"/>
    </source>
</evidence>
<reference evidence="20 21" key="1">
    <citation type="submission" date="2018-05" db="EMBL/GenBank/DDBJ databases">
        <title>Leucothrix arctica sp. nov., isolated from Arctic seawater.</title>
        <authorList>
            <person name="Choi A."/>
            <person name="Baek K."/>
        </authorList>
    </citation>
    <scope>NUCLEOTIDE SEQUENCE [LARGE SCALE GENOMIC DNA]</scope>
    <source>
        <strain evidence="20 21">JCM 18388</strain>
    </source>
</reference>
<keyword evidence="7 19" id="KW-1003">Cell membrane</keyword>